<evidence type="ECO:0000256" key="1">
    <source>
        <dbReference type="SAM" id="MobiDB-lite"/>
    </source>
</evidence>
<dbReference type="EMBL" id="JANKHO010000225">
    <property type="protein sequence ID" value="KAJ3512966.1"/>
    <property type="molecule type" value="Genomic_DNA"/>
</dbReference>
<protein>
    <submittedName>
        <fullName evidence="3">Uncharacterized protein</fullName>
    </submittedName>
</protein>
<feature type="compositionally biased region" description="Basic and acidic residues" evidence="1">
    <location>
        <begin position="50"/>
        <end position="63"/>
    </location>
</feature>
<organism evidence="3 4">
    <name type="scientific">Agrocybe chaxingu</name>
    <dbReference type="NCBI Taxonomy" id="84603"/>
    <lineage>
        <taxon>Eukaryota</taxon>
        <taxon>Fungi</taxon>
        <taxon>Dikarya</taxon>
        <taxon>Basidiomycota</taxon>
        <taxon>Agaricomycotina</taxon>
        <taxon>Agaricomycetes</taxon>
        <taxon>Agaricomycetidae</taxon>
        <taxon>Agaricales</taxon>
        <taxon>Agaricineae</taxon>
        <taxon>Strophariaceae</taxon>
        <taxon>Agrocybe</taxon>
    </lineage>
</organism>
<sequence>MLIGLAFDDRKKNFADRFKNRGKRPAPSPEPTSDIATPEDEQSPQKKPRISADTKEPEGDRSAQAEYQRAVGSYTPSLKDSGTGVSMLITLAFVVSFSLLAILSIQIRFMFPTGRLICNP</sequence>
<keyword evidence="4" id="KW-1185">Reference proteome</keyword>
<feature type="transmembrane region" description="Helical" evidence="2">
    <location>
        <begin position="85"/>
        <end position="105"/>
    </location>
</feature>
<keyword evidence="2" id="KW-0812">Transmembrane</keyword>
<feature type="region of interest" description="Disordered" evidence="1">
    <location>
        <begin position="16"/>
        <end position="65"/>
    </location>
</feature>
<accession>A0A9W8K5Q2</accession>
<evidence type="ECO:0000313" key="4">
    <source>
        <dbReference type="Proteomes" id="UP001148786"/>
    </source>
</evidence>
<name>A0A9W8K5Q2_9AGAR</name>
<gene>
    <name evidence="3" type="ORF">NLJ89_g3216</name>
</gene>
<evidence type="ECO:0000313" key="3">
    <source>
        <dbReference type="EMBL" id="KAJ3512966.1"/>
    </source>
</evidence>
<dbReference type="AlphaFoldDB" id="A0A9W8K5Q2"/>
<comment type="caution">
    <text evidence="3">The sequence shown here is derived from an EMBL/GenBank/DDBJ whole genome shotgun (WGS) entry which is preliminary data.</text>
</comment>
<keyword evidence="2" id="KW-0472">Membrane</keyword>
<dbReference type="Proteomes" id="UP001148786">
    <property type="component" value="Unassembled WGS sequence"/>
</dbReference>
<evidence type="ECO:0000256" key="2">
    <source>
        <dbReference type="SAM" id="Phobius"/>
    </source>
</evidence>
<keyword evidence="2" id="KW-1133">Transmembrane helix</keyword>
<dbReference type="OrthoDB" id="5544050at2759"/>
<proteinExistence type="predicted"/>
<reference evidence="3" key="1">
    <citation type="submission" date="2022-07" db="EMBL/GenBank/DDBJ databases">
        <title>Genome Sequence of Agrocybe chaxingu.</title>
        <authorList>
            <person name="Buettner E."/>
        </authorList>
    </citation>
    <scope>NUCLEOTIDE SEQUENCE</scope>
    <source>
        <strain evidence="3">MP-N11</strain>
    </source>
</reference>